<evidence type="ECO:0000256" key="4">
    <source>
        <dbReference type="ARBA" id="ARBA00021562"/>
    </source>
</evidence>
<keyword evidence="16" id="KW-1185">Reference proteome</keyword>
<feature type="active site" description="Nucleophile" evidence="11">
    <location>
        <position position="105"/>
    </location>
</feature>
<evidence type="ECO:0000256" key="7">
    <source>
        <dbReference type="ARBA" id="ARBA00022749"/>
    </source>
</evidence>
<dbReference type="InterPro" id="IPR017926">
    <property type="entry name" value="GATASE"/>
</dbReference>
<keyword evidence="9 11" id="KW-0067">ATP-binding</keyword>
<dbReference type="SUPFAM" id="SSF52317">
    <property type="entry name" value="Class I glutamine amidotransferase-like"/>
    <property type="match status" value="1"/>
</dbReference>
<dbReference type="NCBIfam" id="TIGR00888">
    <property type="entry name" value="guaA_Nterm"/>
    <property type="match status" value="1"/>
</dbReference>
<accession>A0ABV7XHG4</accession>
<feature type="active site" evidence="11">
    <location>
        <position position="200"/>
    </location>
</feature>
<dbReference type="InterPro" id="IPR004739">
    <property type="entry name" value="GMP_synth_GATase"/>
</dbReference>
<dbReference type="SUPFAM" id="SSF52402">
    <property type="entry name" value="Adenine nucleotide alpha hydrolases-like"/>
    <property type="match status" value="1"/>
</dbReference>
<comment type="subunit">
    <text evidence="11">Homodimer.</text>
</comment>
<evidence type="ECO:0000256" key="6">
    <source>
        <dbReference type="ARBA" id="ARBA00022741"/>
    </source>
</evidence>
<reference evidence="16" key="1">
    <citation type="journal article" date="2019" name="Int. J. Syst. Evol. Microbiol.">
        <title>The Global Catalogue of Microorganisms (GCM) 10K type strain sequencing project: providing services to taxonomists for standard genome sequencing and annotation.</title>
        <authorList>
            <consortium name="The Broad Institute Genomics Platform"/>
            <consortium name="The Broad Institute Genome Sequencing Center for Infectious Disease"/>
            <person name="Wu L."/>
            <person name="Ma J."/>
        </authorList>
    </citation>
    <scope>NUCLEOTIDE SEQUENCE [LARGE SCALE GENOMIC DNA]</scope>
    <source>
        <strain evidence="16">KCTC 42441</strain>
    </source>
</reference>
<evidence type="ECO:0000256" key="8">
    <source>
        <dbReference type="ARBA" id="ARBA00022755"/>
    </source>
</evidence>
<dbReference type="SUPFAM" id="SSF54810">
    <property type="entry name" value="GMP synthetase C-terminal dimerisation domain"/>
    <property type="match status" value="1"/>
</dbReference>
<gene>
    <name evidence="11 15" type="primary">guaA</name>
    <name evidence="15" type="ORF">ACFONC_05525</name>
</gene>
<dbReference type="CDD" id="cd01742">
    <property type="entry name" value="GATase1_GMP_Synthase"/>
    <property type="match status" value="1"/>
</dbReference>
<evidence type="ECO:0000256" key="5">
    <source>
        <dbReference type="ARBA" id="ARBA00022598"/>
    </source>
</evidence>
<comment type="pathway">
    <text evidence="2 11">Purine metabolism; GMP biosynthesis; GMP from XMP (L-Gln route): step 1/1.</text>
</comment>
<dbReference type="PROSITE" id="PS51273">
    <property type="entry name" value="GATASE_TYPE_1"/>
    <property type="match status" value="1"/>
</dbReference>
<dbReference type="Gene3D" id="3.40.50.880">
    <property type="match status" value="1"/>
</dbReference>
<dbReference type="PRINTS" id="PR00099">
    <property type="entry name" value="CPSGATASE"/>
</dbReference>
<evidence type="ECO:0000259" key="14">
    <source>
        <dbReference type="PROSITE" id="PS51553"/>
    </source>
</evidence>
<evidence type="ECO:0000256" key="10">
    <source>
        <dbReference type="ARBA" id="ARBA00022962"/>
    </source>
</evidence>
<dbReference type="InterPro" id="IPR025777">
    <property type="entry name" value="GMPS_ATP_PPase_dom"/>
</dbReference>
<feature type="compositionally biased region" description="Polar residues" evidence="13">
    <location>
        <begin position="1"/>
        <end position="16"/>
    </location>
</feature>
<dbReference type="InterPro" id="IPR022310">
    <property type="entry name" value="NAD/GMP_synthase"/>
</dbReference>
<feature type="domain" description="GMPS ATP-PPase" evidence="14">
    <location>
        <begin position="225"/>
        <end position="417"/>
    </location>
</feature>
<proteinExistence type="inferred from homology"/>
<dbReference type="InterPro" id="IPR014729">
    <property type="entry name" value="Rossmann-like_a/b/a_fold"/>
</dbReference>
<feature type="region of interest" description="Disordered" evidence="13">
    <location>
        <begin position="1"/>
        <end position="21"/>
    </location>
</feature>
<dbReference type="PRINTS" id="PR00096">
    <property type="entry name" value="GATASE"/>
</dbReference>
<dbReference type="Pfam" id="PF02540">
    <property type="entry name" value="NAD_synthase"/>
    <property type="match status" value="1"/>
</dbReference>
<comment type="catalytic activity">
    <reaction evidence="11">
        <text>XMP + L-glutamine + ATP + H2O = GMP + L-glutamate + AMP + diphosphate + 2 H(+)</text>
        <dbReference type="Rhea" id="RHEA:11680"/>
        <dbReference type="ChEBI" id="CHEBI:15377"/>
        <dbReference type="ChEBI" id="CHEBI:15378"/>
        <dbReference type="ChEBI" id="CHEBI:29985"/>
        <dbReference type="ChEBI" id="CHEBI:30616"/>
        <dbReference type="ChEBI" id="CHEBI:33019"/>
        <dbReference type="ChEBI" id="CHEBI:57464"/>
        <dbReference type="ChEBI" id="CHEBI:58115"/>
        <dbReference type="ChEBI" id="CHEBI:58359"/>
        <dbReference type="ChEBI" id="CHEBI:456215"/>
        <dbReference type="EC" id="6.3.5.2"/>
    </reaction>
</comment>
<evidence type="ECO:0000256" key="1">
    <source>
        <dbReference type="ARBA" id="ARBA00002332"/>
    </source>
</evidence>
<name>A0ABV7XHG4_9GAMM</name>
<evidence type="ECO:0000313" key="15">
    <source>
        <dbReference type="EMBL" id="MFC3715606.1"/>
    </source>
</evidence>
<evidence type="ECO:0000256" key="9">
    <source>
        <dbReference type="ARBA" id="ARBA00022840"/>
    </source>
</evidence>
<organism evidence="15 16">
    <name type="scientific">Luteimonas soli</name>
    <dbReference type="NCBI Taxonomy" id="1648966"/>
    <lineage>
        <taxon>Bacteria</taxon>
        <taxon>Pseudomonadati</taxon>
        <taxon>Pseudomonadota</taxon>
        <taxon>Gammaproteobacteria</taxon>
        <taxon>Lysobacterales</taxon>
        <taxon>Lysobacteraceae</taxon>
        <taxon>Luteimonas</taxon>
    </lineage>
</organism>
<dbReference type="Proteomes" id="UP001595705">
    <property type="component" value="Unassembled WGS sequence"/>
</dbReference>
<comment type="function">
    <text evidence="1 11">Catalyzes the synthesis of GMP from XMP.</text>
</comment>
<evidence type="ECO:0000256" key="3">
    <source>
        <dbReference type="ARBA" id="ARBA00012746"/>
    </source>
</evidence>
<evidence type="ECO:0000256" key="13">
    <source>
        <dbReference type="SAM" id="MobiDB-lite"/>
    </source>
</evidence>
<dbReference type="PANTHER" id="PTHR11922:SF2">
    <property type="entry name" value="GMP SYNTHASE [GLUTAMINE-HYDROLYZING]"/>
    <property type="match status" value="1"/>
</dbReference>
<dbReference type="PRINTS" id="PR00097">
    <property type="entry name" value="ANTSNTHASEII"/>
</dbReference>
<dbReference type="NCBIfam" id="TIGR00884">
    <property type="entry name" value="guaA_Cterm"/>
    <property type="match status" value="1"/>
</dbReference>
<dbReference type="InterPro" id="IPR001674">
    <property type="entry name" value="GMP_synth_C"/>
</dbReference>
<dbReference type="HAMAP" id="MF_00344">
    <property type="entry name" value="GMP_synthase"/>
    <property type="match status" value="1"/>
</dbReference>
<evidence type="ECO:0000313" key="16">
    <source>
        <dbReference type="Proteomes" id="UP001595705"/>
    </source>
</evidence>
<dbReference type="Gene3D" id="3.40.50.620">
    <property type="entry name" value="HUPs"/>
    <property type="match status" value="1"/>
</dbReference>
<keyword evidence="7 11" id="KW-0332">GMP biosynthesis</keyword>
<dbReference type="PANTHER" id="PTHR11922">
    <property type="entry name" value="GMP SYNTHASE-RELATED"/>
    <property type="match status" value="1"/>
</dbReference>
<evidence type="ECO:0000256" key="2">
    <source>
        <dbReference type="ARBA" id="ARBA00005153"/>
    </source>
</evidence>
<keyword evidence="6 11" id="KW-0547">Nucleotide-binding</keyword>
<dbReference type="Gene3D" id="3.30.300.10">
    <property type="match status" value="1"/>
</dbReference>
<dbReference type="Pfam" id="PF00958">
    <property type="entry name" value="GMP_synt_C"/>
    <property type="match status" value="1"/>
</dbReference>
<dbReference type="RefSeq" id="WP_386742711.1">
    <property type="nucleotide sequence ID" value="NZ_JBHRYA010000003.1"/>
</dbReference>
<feature type="binding site" evidence="12">
    <location>
        <begin position="252"/>
        <end position="258"/>
    </location>
    <ligand>
        <name>ATP</name>
        <dbReference type="ChEBI" id="CHEBI:30616"/>
    </ligand>
</feature>
<evidence type="ECO:0000256" key="12">
    <source>
        <dbReference type="PROSITE-ProRule" id="PRU00886"/>
    </source>
</evidence>
<dbReference type="InterPro" id="IPR029062">
    <property type="entry name" value="Class_I_gatase-like"/>
</dbReference>
<protein>
    <recommendedName>
        <fullName evidence="4 11">GMP synthase [glutamine-hydrolyzing]</fullName>
        <ecNumber evidence="3 11">6.3.5.2</ecNumber>
    </recommendedName>
    <alternativeName>
        <fullName evidence="11">GMP synthetase</fullName>
    </alternativeName>
    <alternativeName>
        <fullName evidence="11">Glutamine amidotransferase</fullName>
    </alternativeName>
</protein>
<dbReference type="PROSITE" id="PS51553">
    <property type="entry name" value="GMPS_ATP_PPASE"/>
    <property type="match status" value="1"/>
</dbReference>
<dbReference type="NCBIfam" id="NF000848">
    <property type="entry name" value="PRK00074.1"/>
    <property type="match status" value="1"/>
</dbReference>
<evidence type="ECO:0000256" key="11">
    <source>
        <dbReference type="HAMAP-Rule" id="MF_00344"/>
    </source>
</evidence>
<feature type="active site" evidence="11">
    <location>
        <position position="198"/>
    </location>
</feature>
<keyword evidence="8 11" id="KW-0658">Purine biosynthesis</keyword>
<comment type="caution">
    <text evidence="15">The sequence shown here is derived from an EMBL/GenBank/DDBJ whole genome shotgun (WGS) entry which is preliminary data.</text>
</comment>
<dbReference type="GO" id="GO:0003922">
    <property type="term" value="F:GMP synthase (glutamine-hydrolyzing) activity"/>
    <property type="evidence" value="ECO:0007669"/>
    <property type="project" value="UniProtKB-EC"/>
</dbReference>
<dbReference type="EMBL" id="JBHRYA010000003">
    <property type="protein sequence ID" value="MFC3715606.1"/>
    <property type="molecule type" value="Genomic_DNA"/>
</dbReference>
<dbReference type="CDD" id="cd01997">
    <property type="entry name" value="GMP_synthase_C"/>
    <property type="match status" value="1"/>
</dbReference>
<dbReference type="EC" id="6.3.5.2" evidence="3 11"/>
<sequence>MASVSESRIPASNSRTAGHPESRIHDDKLLILDFGAQYTQLIARRIRELGVYCEIWAWDHDPDEIAKFAPKGIILSGGPESTTGQCAPAAPAQVFDSGLPLLGICYGMQTMAKQLGGETEAADAREYGHAEVTLVAADRLFEGLKDHPGTPPRLDVWMSHGDHVSKAPPGFTVTARTDRVPVAAFANDDKRWYGVQFHPEVTHTKSGQDMLRRFAVDICGCATLWTAAHIIDDQIARVREQVGGDEVILGLSGGVDSSVVAALLHKAIGDQLTCVFVDTGLLRWQEGDQVMATMAEHMGVRVIRVDARDRYFDKLRGVTDPEAKRKIIGNLFIEIFDEESAKLKNARWLAQGTIYPDVIESAGSKTGKAHVIKSHHNVGGLPDNMKLGLVEPLRELFKDEVRRLGVELGLPREMVYRHPFPGPGLGVRILGEVKPEYAELLARADAIFIDELRKADLYDKTSQAFAVFLPVKSVGVVGDARAYEWVIALRAVETIDFMTAHWAHLPYDFLGRVSNRIINEVRGVSRVVYDISGKPPATIEWE</sequence>
<keyword evidence="10 11" id="KW-0315">Glutamine amidotransferase</keyword>
<keyword evidence="5 11" id="KW-0436">Ligase</keyword>
<dbReference type="InterPro" id="IPR022955">
    <property type="entry name" value="GMP_synthase"/>
</dbReference>
<dbReference type="Pfam" id="PF00117">
    <property type="entry name" value="GATase"/>
    <property type="match status" value="1"/>
</dbReference>